<keyword evidence="3" id="KW-1185">Reference proteome</keyword>
<gene>
    <name evidence="2" type="primary">yhaJ</name>
    <name evidence="2" type="ORF">GCM10008025_16430</name>
</gene>
<dbReference type="Pfam" id="PF11667">
    <property type="entry name" value="DUF3267"/>
    <property type="match status" value="1"/>
</dbReference>
<reference evidence="2" key="1">
    <citation type="journal article" date="2014" name="Int. J. Syst. Evol. Microbiol.">
        <title>Complete genome sequence of Corynebacterium casei LMG S-19264T (=DSM 44701T), isolated from a smear-ripened cheese.</title>
        <authorList>
            <consortium name="US DOE Joint Genome Institute (JGI-PGF)"/>
            <person name="Walter F."/>
            <person name="Albersmeier A."/>
            <person name="Kalinowski J."/>
            <person name="Ruckert C."/>
        </authorList>
    </citation>
    <scope>NUCLEOTIDE SEQUENCE</scope>
    <source>
        <strain evidence="2">CGMCC 1.12408</strain>
    </source>
</reference>
<feature type="transmembrane region" description="Helical" evidence="1">
    <location>
        <begin position="132"/>
        <end position="151"/>
    </location>
</feature>
<proteinExistence type="predicted"/>
<evidence type="ECO:0000313" key="3">
    <source>
        <dbReference type="Proteomes" id="UP000613512"/>
    </source>
</evidence>
<feature type="transmembrane region" description="Helical" evidence="1">
    <location>
        <begin position="20"/>
        <end position="39"/>
    </location>
</feature>
<evidence type="ECO:0000256" key="1">
    <source>
        <dbReference type="SAM" id="Phobius"/>
    </source>
</evidence>
<name>A0A916W7T5_9BACI</name>
<evidence type="ECO:0000313" key="2">
    <source>
        <dbReference type="EMBL" id="GGA73445.1"/>
    </source>
</evidence>
<keyword evidence="1" id="KW-0812">Transmembrane</keyword>
<comment type="caution">
    <text evidence="2">The sequence shown here is derived from an EMBL/GenBank/DDBJ whole genome shotgun (WGS) entry which is preliminary data.</text>
</comment>
<organism evidence="2 3">
    <name type="scientific">Ornithinibacillus halotolerans</name>
    <dbReference type="NCBI Taxonomy" id="1274357"/>
    <lineage>
        <taxon>Bacteria</taxon>
        <taxon>Bacillati</taxon>
        <taxon>Bacillota</taxon>
        <taxon>Bacilli</taxon>
        <taxon>Bacillales</taxon>
        <taxon>Bacillaceae</taxon>
        <taxon>Ornithinibacillus</taxon>
    </lineage>
</organism>
<keyword evidence="1" id="KW-1133">Transmembrane helix</keyword>
<accession>A0A916W7T5</accession>
<sequence length="179" mass="20419">MICWKSINIDRHYGTKWVNLISTFITIITFIILNVPFSIMHQGNNITDKGIVYLLLAIILLPSLHSFMHILPLIIQNRRINLIVNRKKALPIYTFYTDAHISKNAFLLSTITPTLTITIPGLILAFLFPGLYVYFLIVTAINIGMSFLDFVTIRHLLKAPKHAVIEKDNEGFDILLKAN</sequence>
<feature type="transmembrane region" description="Helical" evidence="1">
    <location>
        <begin position="105"/>
        <end position="126"/>
    </location>
</feature>
<reference evidence="2" key="2">
    <citation type="submission" date="2020-09" db="EMBL/GenBank/DDBJ databases">
        <authorList>
            <person name="Sun Q."/>
            <person name="Zhou Y."/>
        </authorList>
    </citation>
    <scope>NUCLEOTIDE SEQUENCE</scope>
    <source>
        <strain evidence="2">CGMCC 1.12408</strain>
    </source>
</reference>
<dbReference type="InterPro" id="IPR021683">
    <property type="entry name" value="DUF3267"/>
</dbReference>
<dbReference type="EMBL" id="BMEY01000007">
    <property type="protein sequence ID" value="GGA73445.1"/>
    <property type="molecule type" value="Genomic_DNA"/>
</dbReference>
<feature type="transmembrane region" description="Helical" evidence="1">
    <location>
        <begin position="51"/>
        <end position="75"/>
    </location>
</feature>
<dbReference type="RefSeq" id="WP_188384205.1">
    <property type="nucleotide sequence ID" value="NZ_BMEY01000007.1"/>
</dbReference>
<protein>
    <submittedName>
        <fullName evidence="2">Membrane protein YhaJ</fullName>
    </submittedName>
</protein>
<dbReference type="Proteomes" id="UP000613512">
    <property type="component" value="Unassembled WGS sequence"/>
</dbReference>
<keyword evidence="1" id="KW-0472">Membrane</keyword>
<dbReference type="AlphaFoldDB" id="A0A916W7T5"/>